<reference evidence="7" key="1">
    <citation type="submission" date="2018-10" db="EMBL/GenBank/DDBJ databases">
        <title>Effector identification in a new, highly contiguous assembly of the strawberry crown rot pathogen Phytophthora cactorum.</title>
        <authorList>
            <person name="Armitage A.D."/>
            <person name="Nellist C.F."/>
            <person name="Bates H."/>
            <person name="Vickerstaff R.J."/>
            <person name="Harrison R.J."/>
        </authorList>
    </citation>
    <scope>NUCLEOTIDE SEQUENCE</scope>
    <source>
        <strain evidence="5">15-7</strain>
        <strain evidence="6">4032</strain>
        <strain evidence="7">P415</strain>
    </source>
</reference>
<comment type="subcellular location">
    <subcellularLocation>
        <location evidence="1">Cytoplasm</location>
    </subcellularLocation>
</comment>
<dbReference type="InterPro" id="IPR011992">
    <property type="entry name" value="EF-hand-dom_pair"/>
</dbReference>
<evidence type="ECO:0000256" key="2">
    <source>
        <dbReference type="ARBA" id="ARBA00022490"/>
    </source>
</evidence>
<dbReference type="Proteomes" id="UP000774804">
    <property type="component" value="Unassembled WGS sequence"/>
</dbReference>
<dbReference type="EMBL" id="RCMG01000237">
    <property type="protein sequence ID" value="KAG2858844.1"/>
    <property type="molecule type" value="Genomic_DNA"/>
</dbReference>
<dbReference type="EMBL" id="RCMI01000218">
    <property type="protein sequence ID" value="KAG2924944.1"/>
    <property type="molecule type" value="Genomic_DNA"/>
</dbReference>
<keyword evidence="2" id="KW-0963">Cytoplasm</keyword>
<dbReference type="InterPro" id="IPR039865">
    <property type="entry name" value="PPP2R3C"/>
</dbReference>
<dbReference type="GO" id="GO:0005737">
    <property type="term" value="C:cytoplasm"/>
    <property type="evidence" value="ECO:0007669"/>
    <property type="project" value="UniProtKB-SubCell"/>
</dbReference>
<accession>A0A8T1FYA4</accession>
<dbReference type="InterPro" id="IPR018247">
    <property type="entry name" value="EF_Hand_1_Ca_BS"/>
</dbReference>
<evidence type="ECO:0000313" key="7">
    <source>
        <dbReference type="EMBL" id="KAG2984795.1"/>
    </source>
</evidence>
<dbReference type="PROSITE" id="PS00018">
    <property type="entry name" value="EF_HAND_1"/>
    <property type="match status" value="1"/>
</dbReference>
<name>A0A8T1FYA4_9STRA</name>
<evidence type="ECO:0000313" key="6">
    <source>
        <dbReference type="EMBL" id="KAG2924944.1"/>
    </source>
</evidence>
<protein>
    <submittedName>
        <fullName evidence="7">Uncharacterized protein</fullName>
    </submittedName>
</protein>
<sequence>MKRRSSHVSKEKLTVARPAMDESRAVKEKKNASSIPQFFFPRKRTPFTRGERIRRRRVVARLDAVILSRTEFSQLEEHICSFACDSGLSLGLKREIKQRAKKTGIIAVDRILEAQTTRMLSYEDYQSLSKGSWCNSPALRAKLEVLLSAQRFLMFPQDTQGRVNGCAILEYLHQLQLSLRVARFVLERVALEGAGREDETLSEKMYVALITETIQASSRELGLHDDKDFQEYYELICARMLLLPHGLLQIRSGLSIHQVVTCSRFAEFFRLMDESLRERYDMQSNTFHPTRVRNVHRQYLQLDRDGNGMLSMSELQDYGKKRAFNPTGNEPTHDLTDAFVTQVFAEVPTFNHEMDYHAYLDFTLVMSDRVSLAALRFFWNVLDFHKQGFLDAFTLDYFLRSLLEKIYAHEGKKDAPSIDRLRTQIFDAVAPVHPARITWQDLQRCKLGHDVVRLVTDYVAYRTYEDNGGRFT</sequence>
<dbReference type="PANTHER" id="PTHR12085">
    <property type="entry name" value="SERINE/THREONINE-PROTEIN PHOSPHATASE 2A REGULATORY SUBUNIT B'' SUBUNIT GAMMA"/>
    <property type="match status" value="1"/>
</dbReference>
<organism evidence="7 8">
    <name type="scientific">Phytophthora cactorum</name>
    <dbReference type="NCBI Taxonomy" id="29920"/>
    <lineage>
        <taxon>Eukaryota</taxon>
        <taxon>Sar</taxon>
        <taxon>Stramenopiles</taxon>
        <taxon>Oomycota</taxon>
        <taxon>Peronosporomycetes</taxon>
        <taxon>Peronosporales</taxon>
        <taxon>Peronosporaceae</taxon>
        <taxon>Phytophthora</taxon>
    </lineage>
</organism>
<dbReference type="PANTHER" id="PTHR12085:SF3">
    <property type="entry name" value="SERINE_THREONINE-PROTEIN PHOSPHATASE 2A REGULATORY SUBUNIT B'' SUBUNIT GAMMA"/>
    <property type="match status" value="1"/>
</dbReference>
<dbReference type="GO" id="GO:0000226">
    <property type="term" value="P:microtubule cytoskeleton organization"/>
    <property type="evidence" value="ECO:0007669"/>
    <property type="project" value="TreeGrafter"/>
</dbReference>
<dbReference type="GO" id="GO:0005819">
    <property type="term" value="C:spindle"/>
    <property type="evidence" value="ECO:0007669"/>
    <property type="project" value="TreeGrafter"/>
</dbReference>
<evidence type="ECO:0000256" key="4">
    <source>
        <dbReference type="SAM" id="MobiDB-lite"/>
    </source>
</evidence>
<dbReference type="EMBL" id="RCML01000225">
    <property type="protein sequence ID" value="KAG2984795.1"/>
    <property type="molecule type" value="Genomic_DNA"/>
</dbReference>
<evidence type="ECO:0000313" key="5">
    <source>
        <dbReference type="EMBL" id="KAG2858844.1"/>
    </source>
</evidence>
<dbReference type="Proteomes" id="UP000735874">
    <property type="component" value="Unassembled WGS sequence"/>
</dbReference>
<evidence type="ECO:0000313" key="8">
    <source>
        <dbReference type="Proteomes" id="UP000697107"/>
    </source>
</evidence>
<feature type="compositionally biased region" description="Basic and acidic residues" evidence="4">
    <location>
        <begin position="8"/>
        <end position="28"/>
    </location>
</feature>
<feature type="region of interest" description="Disordered" evidence="4">
    <location>
        <begin position="1"/>
        <end position="28"/>
    </location>
</feature>
<evidence type="ECO:0000256" key="3">
    <source>
        <dbReference type="ARBA" id="ARBA00022837"/>
    </source>
</evidence>
<evidence type="ECO:0000256" key="1">
    <source>
        <dbReference type="ARBA" id="ARBA00004496"/>
    </source>
</evidence>
<dbReference type="GO" id="GO:0035303">
    <property type="term" value="P:regulation of dephosphorylation"/>
    <property type="evidence" value="ECO:0007669"/>
    <property type="project" value="InterPro"/>
</dbReference>
<dbReference type="AlphaFoldDB" id="A0A8T1FYA4"/>
<proteinExistence type="predicted"/>
<dbReference type="SUPFAM" id="SSF47473">
    <property type="entry name" value="EF-hand"/>
    <property type="match status" value="1"/>
</dbReference>
<dbReference type="GO" id="GO:0030865">
    <property type="term" value="P:cortical cytoskeleton organization"/>
    <property type="evidence" value="ECO:0007669"/>
    <property type="project" value="TreeGrafter"/>
</dbReference>
<gene>
    <name evidence="5" type="ORF">PC113_g9460</name>
    <name evidence="6" type="ORF">PC115_g8446</name>
    <name evidence="7" type="ORF">PC118_g8679</name>
</gene>
<keyword evidence="3" id="KW-0106">Calcium</keyword>
<dbReference type="Gene3D" id="1.10.238.10">
    <property type="entry name" value="EF-hand"/>
    <property type="match status" value="1"/>
</dbReference>
<comment type="caution">
    <text evidence="7">The sequence shown here is derived from an EMBL/GenBank/DDBJ whole genome shotgun (WGS) entry which is preliminary data.</text>
</comment>
<dbReference type="Proteomes" id="UP000697107">
    <property type="component" value="Unassembled WGS sequence"/>
</dbReference>
<dbReference type="VEuPathDB" id="FungiDB:PC110_g514"/>